<organism evidence="1 2">
    <name type="scientific">Allomeiothermus silvanus (strain ATCC 700542 / DSM 9946 / NBRC 106475 / NCIMB 13440 / VI-R2)</name>
    <name type="common">Thermus silvanus</name>
    <dbReference type="NCBI Taxonomy" id="526227"/>
    <lineage>
        <taxon>Bacteria</taxon>
        <taxon>Thermotogati</taxon>
        <taxon>Deinococcota</taxon>
        <taxon>Deinococci</taxon>
        <taxon>Thermales</taxon>
        <taxon>Thermaceae</taxon>
        <taxon>Allomeiothermus</taxon>
    </lineage>
</organism>
<reference evidence="1 2" key="1">
    <citation type="journal article" date="2010" name="Stand. Genomic Sci.">
        <title>Complete genome sequence of Meiothermus silvanus type strain (VI-R2).</title>
        <authorList>
            <person name="Sikorski J."/>
            <person name="Tindall B.J."/>
            <person name="Lowry S."/>
            <person name="Lucas S."/>
            <person name="Nolan M."/>
            <person name="Copeland A."/>
            <person name="Glavina Del Rio T."/>
            <person name="Tice H."/>
            <person name="Cheng J.F."/>
            <person name="Han C."/>
            <person name="Pitluck S."/>
            <person name="Liolios K."/>
            <person name="Ivanova N."/>
            <person name="Mavromatis K."/>
            <person name="Mikhailova N."/>
            <person name="Pati A."/>
            <person name="Goodwin L."/>
            <person name="Chen A."/>
            <person name="Palaniappan K."/>
            <person name="Land M."/>
            <person name="Hauser L."/>
            <person name="Chang Y.J."/>
            <person name="Jeffries C.D."/>
            <person name="Rohde M."/>
            <person name="Goker M."/>
            <person name="Woyke T."/>
            <person name="Bristow J."/>
            <person name="Eisen J.A."/>
            <person name="Markowitz V."/>
            <person name="Hugenholtz P."/>
            <person name="Kyrpides N.C."/>
            <person name="Klenk H.P."/>
            <person name="Lapidus A."/>
        </authorList>
    </citation>
    <scope>NUCLEOTIDE SEQUENCE [LARGE SCALE GENOMIC DNA]</scope>
    <source>
        <strain evidence="2">ATCC 700542 / DSM 9946 / VI-R2</strain>
    </source>
</reference>
<sequence>MRTVDPLSGRSAPVHRRVGLLLPWIMALSLAQGVDCSSVPPSVIPDLNARPTLFVSVTPGGLAAPGSFSVQAGARAYVMGASLSVRGELRWGDYGPQVLASWSASPTGGATFGPLSSSANGIYTFTLIATVCYRLNGVLVGETLTQEAKGSVYIPWRTANLPWLLWREAEAANYIRGLANDVNAGRPMFIEGLVTGLNEPLRAVLRDYLLKGYLNRDGTYPPACSGICYAIAPVQMRLYAVQGVGGLFQQGWASLGLYGGQKDSRSYELGTKGVAGVLIVRGYRHDYILLSGRGDFSDEVQVIEMPKGGAELFRKALALSALQSQAQEVQP</sequence>
<dbReference type="Proteomes" id="UP000001916">
    <property type="component" value="Chromosome"/>
</dbReference>
<gene>
    <name evidence="1" type="ordered locus">Mesil_0517</name>
</gene>
<dbReference type="KEGG" id="msv:Mesil_0517"/>
<keyword evidence="2" id="KW-1185">Reference proteome</keyword>
<evidence type="ECO:0000313" key="1">
    <source>
        <dbReference type="EMBL" id="ADH62450.1"/>
    </source>
</evidence>
<name>D7BA16_ALLS1</name>
<protein>
    <submittedName>
        <fullName evidence="1">Uncharacterized protein</fullName>
    </submittedName>
</protein>
<dbReference type="RefSeq" id="WP_013157056.1">
    <property type="nucleotide sequence ID" value="NC_014212.1"/>
</dbReference>
<dbReference type="STRING" id="526227.Mesil_0517"/>
<proteinExistence type="predicted"/>
<dbReference type="HOGENOM" id="CLU_955819_0_0_0"/>
<accession>D7BA16</accession>
<dbReference type="EMBL" id="CP002042">
    <property type="protein sequence ID" value="ADH62450.1"/>
    <property type="molecule type" value="Genomic_DNA"/>
</dbReference>
<dbReference type="AlphaFoldDB" id="D7BA16"/>
<evidence type="ECO:0000313" key="2">
    <source>
        <dbReference type="Proteomes" id="UP000001916"/>
    </source>
</evidence>